<dbReference type="InterPro" id="IPR036329">
    <property type="entry name" value="Aro-AA_hydroxylase_C_sf"/>
</dbReference>
<evidence type="ECO:0000256" key="1">
    <source>
        <dbReference type="ARBA" id="ARBA00001954"/>
    </source>
</evidence>
<dbReference type="GO" id="GO:0005506">
    <property type="term" value="F:iron ion binding"/>
    <property type="evidence" value="ECO:0007669"/>
    <property type="project" value="InterPro"/>
</dbReference>
<evidence type="ECO:0000256" key="2">
    <source>
        <dbReference type="ARBA" id="ARBA00009712"/>
    </source>
</evidence>
<organism evidence="8 9">
    <name type="scientific">Rufibacter quisquiliarum</name>
    <dbReference type="NCBI Taxonomy" id="1549639"/>
    <lineage>
        <taxon>Bacteria</taxon>
        <taxon>Pseudomonadati</taxon>
        <taxon>Bacteroidota</taxon>
        <taxon>Cytophagia</taxon>
        <taxon>Cytophagales</taxon>
        <taxon>Hymenobacteraceae</taxon>
        <taxon>Rufibacter</taxon>
    </lineage>
</organism>
<keyword evidence="5" id="KW-0408">Iron</keyword>
<evidence type="ECO:0000313" key="8">
    <source>
        <dbReference type="EMBL" id="MBA9079427.1"/>
    </source>
</evidence>
<reference evidence="8 9" key="1">
    <citation type="submission" date="2020-08" db="EMBL/GenBank/DDBJ databases">
        <title>Genomic Encyclopedia of Type Strains, Phase IV (KMG-IV): sequencing the most valuable type-strain genomes for metagenomic binning, comparative biology and taxonomic classification.</title>
        <authorList>
            <person name="Goeker M."/>
        </authorList>
    </citation>
    <scope>NUCLEOTIDE SEQUENCE [LARGE SCALE GENOMIC DNA]</scope>
    <source>
        <strain evidence="8 9">DSM 29854</strain>
    </source>
</reference>
<evidence type="ECO:0000259" key="7">
    <source>
        <dbReference type="PROSITE" id="PS51410"/>
    </source>
</evidence>
<dbReference type="SUPFAM" id="SSF56534">
    <property type="entry name" value="Aromatic aminoacid monoxygenases, catalytic and oligomerization domains"/>
    <property type="match status" value="1"/>
</dbReference>
<dbReference type="PROSITE" id="PS51410">
    <property type="entry name" value="BH4_AAA_HYDROXYL_2"/>
    <property type="match status" value="1"/>
</dbReference>
<dbReference type="PANTHER" id="PTHR11473:SF24">
    <property type="entry name" value="PHENYLALANINE-4-HYDROXYLASE"/>
    <property type="match status" value="1"/>
</dbReference>
<evidence type="ECO:0000256" key="4">
    <source>
        <dbReference type="ARBA" id="ARBA00023002"/>
    </source>
</evidence>
<keyword evidence="4 8" id="KW-0560">Oxidoreductase</keyword>
<dbReference type="Proteomes" id="UP000563094">
    <property type="component" value="Unassembled WGS sequence"/>
</dbReference>
<dbReference type="Pfam" id="PF00351">
    <property type="entry name" value="Biopterin_H"/>
    <property type="match status" value="1"/>
</dbReference>
<dbReference type="PANTHER" id="PTHR11473">
    <property type="entry name" value="AROMATIC AMINO ACID HYDROXYLASE"/>
    <property type="match status" value="1"/>
</dbReference>
<comment type="cofactor">
    <cofactor evidence="1">
        <name>Fe(2+)</name>
        <dbReference type="ChEBI" id="CHEBI:29033"/>
    </cofactor>
</comment>
<dbReference type="EC" id="1.14.16.1" evidence="8"/>
<protein>
    <submittedName>
        <fullName evidence="8">Phenylalanine-4-hydroxylase</fullName>
        <ecNumber evidence="8">1.14.16.1</ecNumber>
    </submittedName>
</protein>
<comment type="caution">
    <text evidence="8">The sequence shown here is derived from an EMBL/GenBank/DDBJ whole genome shotgun (WGS) entry which is preliminary data.</text>
</comment>
<dbReference type="RefSeq" id="WP_182514322.1">
    <property type="nucleotide sequence ID" value="NZ_JACJIQ010000022.1"/>
</dbReference>
<sequence length="251" mass="28848">MYQQQYHQYTIQEQQIWNILYTKRVETLANQVAAPFWEGVKALELKAYMIPDFQELNFLLKRQIGWEVVAVEEPMTPRQLLARWAKCKFPALTTLRLHPDADMRLQGGQDMFTHVFCQLPWLLQPEVAGFMQRLGVLSKEQKSPEGIELLWRLAQHVLSNGLLRNEEGKVMLFGAALLSNAPEGEAAMRKENSWQPLDLAEMLAMPHKEKEVAERYFVLEHLSDLTNLVTQLEKDGVPVVELPAELQLVAG</sequence>
<comment type="similarity">
    <text evidence="2">Belongs to the biopterin-dependent aromatic amino acid hydroxylase family.</text>
</comment>
<dbReference type="Gene3D" id="1.10.800.10">
    <property type="entry name" value="Aromatic amino acid hydroxylase"/>
    <property type="match status" value="1"/>
</dbReference>
<feature type="domain" description="Biopterin-dependent aromatic amino acid hydroxylase family profile" evidence="7">
    <location>
        <begin position="1"/>
        <end position="251"/>
    </location>
</feature>
<evidence type="ECO:0000256" key="3">
    <source>
        <dbReference type="ARBA" id="ARBA00022723"/>
    </source>
</evidence>
<accession>A0A839GX48</accession>
<proteinExistence type="inferred from homology"/>
<keyword evidence="6" id="KW-0503">Monooxygenase</keyword>
<keyword evidence="9" id="KW-1185">Reference proteome</keyword>
<evidence type="ECO:0000256" key="6">
    <source>
        <dbReference type="ARBA" id="ARBA00023033"/>
    </source>
</evidence>
<dbReference type="EMBL" id="JACJIQ010000022">
    <property type="protein sequence ID" value="MBA9079427.1"/>
    <property type="molecule type" value="Genomic_DNA"/>
</dbReference>
<keyword evidence="3" id="KW-0479">Metal-binding</keyword>
<dbReference type="InterPro" id="IPR036951">
    <property type="entry name" value="ArAA_hydroxylase_sf"/>
</dbReference>
<dbReference type="GO" id="GO:0004505">
    <property type="term" value="F:phenylalanine 4-monooxygenase activity"/>
    <property type="evidence" value="ECO:0007669"/>
    <property type="project" value="UniProtKB-EC"/>
</dbReference>
<evidence type="ECO:0000313" key="9">
    <source>
        <dbReference type="Proteomes" id="UP000563094"/>
    </source>
</evidence>
<dbReference type="InterPro" id="IPR001273">
    <property type="entry name" value="ArAA_hydroxylase"/>
</dbReference>
<name>A0A839GX48_9BACT</name>
<evidence type="ECO:0000256" key="5">
    <source>
        <dbReference type="ARBA" id="ARBA00023004"/>
    </source>
</evidence>
<dbReference type="InterPro" id="IPR019774">
    <property type="entry name" value="Aromatic-AA_hydroxylase_C"/>
</dbReference>
<dbReference type="AlphaFoldDB" id="A0A839GX48"/>
<gene>
    <name evidence="8" type="ORF">FHS90_004163</name>
</gene>